<dbReference type="Proteomes" id="UP001057291">
    <property type="component" value="Unassembled WGS sequence"/>
</dbReference>
<dbReference type="SUPFAM" id="SSF51735">
    <property type="entry name" value="NAD(P)-binding Rossmann-fold domains"/>
    <property type="match status" value="1"/>
</dbReference>
<gene>
    <name evidence="4" type="ORF">DNHGIG_19470</name>
</gene>
<evidence type="ECO:0000259" key="3">
    <source>
        <dbReference type="SMART" id="SM00822"/>
    </source>
</evidence>
<dbReference type="Gene3D" id="3.40.50.720">
    <property type="entry name" value="NAD(P)-binding Rossmann-like Domain"/>
    <property type="match status" value="1"/>
</dbReference>
<dbReference type="InterPro" id="IPR020904">
    <property type="entry name" value="Sc_DH/Rdtase_CS"/>
</dbReference>
<name>A0AAV4LFB8_9BACL</name>
<dbReference type="InterPro" id="IPR036291">
    <property type="entry name" value="NAD(P)-bd_dom_sf"/>
</dbReference>
<dbReference type="InterPro" id="IPR057326">
    <property type="entry name" value="KR_dom"/>
</dbReference>
<organism evidence="4 5">
    <name type="scientific">Collibacillus ludicampi</name>
    <dbReference type="NCBI Taxonomy" id="2771369"/>
    <lineage>
        <taxon>Bacteria</taxon>
        <taxon>Bacillati</taxon>
        <taxon>Bacillota</taxon>
        <taxon>Bacilli</taxon>
        <taxon>Bacillales</taxon>
        <taxon>Alicyclobacillaceae</taxon>
        <taxon>Collibacillus</taxon>
    </lineage>
</organism>
<dbReference type="EMBL" id="BOQE01000001">
    <property type="protein sequence ID" value="GIM46398.1"/>
    <property type="molecule type" value="Genomic_DNA"/>
</dbReference>
<dbReference type="RefSeq" id="WP_282199506.1">
    <property type="nucleotide sequence ID" value="NZ_BOQE01000001.1"/>
</dbReference>
<dbReference type="GO" id="GO:0016020">
    <property type="term" value="C:membrane"/>
    <property type="evidence" value="ECO:0007669"/>
    <property type="project" value="TreeGrafter"/>
</dbReference>
<dbReference type="GO" id="GO:0016491">
    <property type="term" value="F:oxidoreductase activity"/>
    <property type="evidence" value="ECO:0007669"/>
    <property type="project" value="UniProtKB-KW"/>
</dbReference>
<dbReference type="InterPro" id="IPR002347">
    <property type="entry name" value="SDR_fam"/>
</dbReference>
<reference evidence="4" key="1">
    <citation type="journal article" date="2023" name="Int. J. Syst. Evol. Microbiol.">
        <title>Collibacillus ludicampi gen. nov., sp. nov., a new soil bacterium of the family Alicyclobacillaceae.</title>
        <authorList>
            <person name="Jojima T."/>
            <person name="Ioku Y."/>
            <person name="Fukuta Y."/>
            <person name="Shirasaka N."/>
            <person name="Matsumura Y."/>
            <person name="Mori M."/>
        </authorList>
    </citation>
    <scope>NUCLEOTIDE SEQUENCE</scope>
    <source>
        <strain evidence="4">TP075</strain>
    </source>
</reference>
<protein>
    <submittedName>
        <fullName evidence="4">Oxidoreductase</fullName>
    </submittedName>
</protein>
<sequence length="275" mass="30621">MKHFSNEVAVIVGGSSGIGKETALRFADRGAQIILIARGIERLQEVVAEIRKRGGKAEAFSADVSNMEDVKKAVRRIEETYGRVDVLVYSAAIFYLSSVEALDIRLAKQSMEINYWGAVHVTREILPLIRKGKRKSIVYVTSLSAQCTPPFFTAYAASKHALRGFILSLRQELRPEGIHVGMVSPGPVNTPLIENDIHKNMYRLPPGVPVLKTQPVAEGILSTVVKRRKELVLPRRMTAAARLASAFPSCVEWYYRLSVPGWDKLIRAQIKRPTV</sequence>
<comment type="similarity">
    <text evidence="1">Belongs to the short-chain dehydrogenases/reductases (SDR) family.</text>
</comment>
<keyword evidence="5" id="KW-1185">Reference proteome</keyword>
<evidence type="ECO:0000256" key="1">
    <source>
        <dbReference type="ARBA" id="ARBA00006484"/>
    </source>
</evidence>
<evidence type="ECO:0000313" key="5">
    <source>
        <dbReference type="Proteomes" id="UP001057291"/>
    </source>
</evidence>
<dbReference type="Pfam" id="PF00106">
    <property type="entry name" value="adh_short"/>
    <property type="match status" value="1"/>
</dbReference>
<evidence type="ECO:0000313" key="4">
    <source>
        <dbReference type="EMBL" id="GIM46398.1"/>
    </source>
</evidence>
<feature type="domain" description="Ketoreductase" evidence="3">
    <location>
        <begin position="7"/>
        <end position="191"/>
    </location>
</feature>
<dbReference type="PRINTS" id="PR00081">
    <property type="entry name" value="GDHRDH"/>
</dbReference>
<dbReference type="PANTHER" id="PTHR44196:SF1">
    <property type="entry name" value="DEHYDROGENASE_REDUCTASE SDR FAMILY MEMBER 7B"/>
    <property type="match status" value="1"/>
</dbReference>
<comment type="caution">
    <text evidence="4">The sequence shown here is derived from an EMBL/GenBank/DDBJ whole genome shotgun (WGS) entry which is preliminary data.</text>
</comment>
<dbReference type="SMART" id="SM00822">
    <property type="entry name" value="PKS_KR"/>
    <property type="match status" value="1"/>
</dbReference>
<evidence type="ECO:0000256" key="2">
    <source>
        <dbReference type="ARBA" id="ARBA00023002"/>
    </source>
</evidence>
<dbReference type="PROSITE" id="PS00061">
    <property type="entry name" value="ADH_SHORT"/>
    <property type="match status" value="1"/>
</dbReference>
<dbReference type="PANTHER" id="PTHR44196">
    <property type="entry name" value="DEHYDROGENASE/REDUCTASE SDR FAMILY MEMBER 7B"/>
    <property type="match status" value="1"/>
</dbReference>
<proteinExistence type="inferred from homology"/>
<accession>A0AAV4LFB8</accession>
<dbReference type="AlphaFoldDB" id="A0AAV4LFB8"/>
<keyword evidence="2" id="KW-0560">Oxidoreductase</keyword>